<gene>
    <name evidence="2" type="ORF">KASA_0Q03036G</name>
</gene>
<dbReference type="AlphaFoldDB" id="A0A1X7QWU6"/>
<reference evidence="2 3" key="1">
    <citation type="submission" date="2017-04" db="EMBL/GenBank/DDBJ databases">
        <authorList>
            <person name="Afonso C.L."/>
            <person name="Miller P.J."/>
            <person name="Scott M.A."/>
            <person name="Spackman E."/>
            <person name="Goraichik I."/>
            <person name="Dimitrov K.M."/>
            <person name="Suarez D.L."/>
            <person name="Swayne D.E."/>
        </authorList>
    </citation>
    <scope>NUCLEOTIDE SEQUENCE [LARGE SCALE GENOMIC DNA]</scope>
</reference>
<evidence type="ECO:0000313" key="2">
    <source>
        <dbReference type="EMBL" id="SMN17923.1"/>
    </source>
</evidence>
<feature type="compositionally biased region" description="Basic residues" evidence="1">
    <location>
        <begin position="57"/>
        <end position="72"/>
    </location>
</feature>
<accession>A0A1X7QWU6</accession>
<name>A0A1X7QWU6_9SACH</name>
<proteinExistence type="predicted"/>
<feature type="region of interest" description="Disordered" evidence="1">
    <location>
        <begin position="1"/>
        <end position="89"/>
    </location>
</feature>
<feature type="compositionally biased region" description="Low complexity" evidence="1">
    <location>
        <begin position="1"/>
        <end position="22"/>
    </location>
</feature>
<feature type="compositionally biased region" description="Basic and acidic residues" evidence="1">
    <location>
        <begin position="40"/>
        <end position="54"/>
    </location>
</feature>
<dbReference type="EMBL" id="FXLY01000002">
    <property type="protein sequence ID" value="SMN17923.1"/>
    <property type="molecule type" value="Genomic_DNA"/>
</dbReference>
<feature type="compositionally biased region" description="Basic residues" evidence="1">
    <location>
        <begin position="26"/>
        <end position="39"/>
    </location>
</feature>
<evidence type="ECO:0000256" key="1">
    <source>
        <dbReference type="SAM" id="MobiDB-lite"/>
    </source>
</evidence>
<keyword evidence="3" id="KW-1185">Reference proteome</keyword>
<dbReference type="OrthoDB" id="4070430at2759"/>
<evidence type="ECO:0000313" key="3">
    <source>
        <dbReference type="Proteomes" id="UP000196158"/>
    </source>
</evidence>
<dbReference type="STRING" id="1789683.A0A1X7QWU6"/>
<dbReference type="Proteomes" id="UP000196158">
    <property type="component" value="Unassembled WGS sequence"/>
</dbReference>
<evidence type="ECO:0008006" key="4">
    <source>
        <dbReference type="Google" id="ProtNLM"/>
    </source>
</evidence>
<protein>
    <recommendedName>
        <fullName evidence="4">RWD domain-containing protein</fullName>
    </recommendedName>
</protein>
<sequence length="240" mass="27365">MSSASSESVPSSDNNNNNNNSNKVPRQSRNRRNNRRPKSNKGDEITDKNDETTSVKRSSKRNNKNRKGGSTRKRNESVNTNGSVKEYAKPEYKENSALVKQRQEQIDQCLYALGKDNFKLFRNGKYVTTYAVNFRNNSMSSIFPKEMGIKFAINIPHDYPQQSLKLSSNKSNSQETSDNEALNNLVRNFNSSVRNNDNNSCPILAQLNYLVQEVDILKNPTFKKIENSRSAFYAQFSPTE</sequence>
<organism evidence="2 3">
    <name type="scientific">Maudiozyma saulgeensis</name>
    <dbReference type="NCBI Taxonomy" id="1789683"/>
    <lineage>
        <taxon>Eukaryota</taxon>
        <taxon>Fungi</taxon>
        <taxon>Dikarya</taxon>
        <taxon>Ascomycota</taxon>
        <taxon>Saccharomycotina</taxon>
        <taxon>Saccharomycetes</taxon>
        <taxon>Saccharomycetales</taxon>
        <taxon>Saccharomycetaceae</taxon>
        <taxon>Maudiozyma</taxon>
    </lineage>
</organism>